<sequence>MPMRLIDDLAARRIYYRRPLPTLPDILLIDIPPRFAGERLALDRYYPVIIETVAEAHDFEAYLFERRASLVPPSLLDRRPSALRVEEIVFARYAPPAPDWPWLQLCCWPQAYTLMVPSPNADFARGAYTIEAFASAEEVDAAEHILLATLGPHEARHVRSLHSFGGNA</sequence>
<dbReference type="Proteomes" id="UP000221538">
    <property type="component" value="Unassembled WGS sequence"/>
</dbReference>
<evidence type="ECO:0000313" key="1">
    <source>
        <dbReference type="EMBL" id="GAY24379.1"/>
    </source>
</evidence>
<name>A0A292ZNB7_SPHSA</name>
<dbReference type="RefSeq" id="WP_255309008.1">
    <property type="nucleotide sequence ID" value="NZ_BEWI01000032.1"/>
</dbReference>
<proteinExistence type="predicted"/>
<evidence type="ECO:0000313" key="2">
    <source>
        <dbReference type="Proteomes" id="UP000221538"/>
    </source>
</evidence>
<dbReference type="EMBL" id="BEWI01000032">
    <property type="protein sequence ID" value="GAY24379.1"/>
    <property type="molecule type" value="Genomic_DNA"/>
</dbReference>
<protein>
    <submittedName>
        <fullName evidence="1">Uncharacterized protein</fullName>
    </submittedName>
</protein>
<gene>
    <name evidence="1" type="ORF">SFOMI_4959</name>
</gene>
<dbReference type="AlphaFoldDB" id="A0A292ZNB7"/>
<reference evidence="1 2" key="2">
    <citation type="journal article" date="2013" name="Environ. Sci. Technol.">
        <title>The 4-tert-butylphenol-utilizing bacterium Sphingobium fuliginis OMI can degrade bisphenols via phenolic ring hydroxylation and meta-cleavage pathway.</title>
        <authorList>
            <person name="Ogata Y."/>
            <person name="Goda S."/>
            <person name="Toyama T."/>
            <person name="Sei K."/>
            <person name="Ike M."/>
        </authorList>
    </citation>
    <scope>NUCLEOTIDE SEQUENCE [LARGE SCALE GENOMIC DNA]</scope>
    <source>
        <strain evidence="1 2">OMI</strain>
    </source>
</reference>
<organism evidence="1 2">
    <name type="scientific">Sphingobium fuliginis (strain ATCC 27551)</name>
    <dbReference type="NCBI Taxonomy" id="336203"/>
    <lineage>
        <taxon>Bacteria</taxon>
        <taxon>Pseudomonadati</taxon>
        <taxon>Pseudomonadota</taxon>
        <taxon>Alphaproteobacteria</taxon>
        <taxon>Sphingomonadales</taxon>
        <taxon>Sphingomonadaceae</taxon>
        <taxon>Sphingobium</taxon>
    </lineage>
</organism>
<comment type="caution">
    <text evidence="1">The sequence shown here is derived from an EMBL/GenBank/DDBJ whole genome shotgun (WGS) entry which is preliminary data.</text>
</comment>
<accession>A0A292ZNB7</accession>
<reference evidence="1 2" key="1">
    <citation type="journal article" date="2013" name="Biodegradation">
        <title>Occurrence of 4-tert-butylphenol (4-t-BP) biodegradation in an aquatic sample caused by the presence of Spirodela polyrrhiza and isolation of a 4-t-BP-utilizing bacterium.</title>
        <authorList>
            <person name="Ogata Y."/>
            <person name="Toyama T."/>
            <person name="Yu N."/>
            <person name="Wang X."/>
            <person name="Sei K."/>
            <person name="Ike M."/>
        </authorList>
    </citation>
    <scope>NUCLEOTIDE SEQUENCE [LARGE SCALE GENOMIC DNA]</scope>
    <source>
        <strain evidence="1 2">OMI</strain>
    </source>
</reference>